<comment type="similarity">
    <text evidence="2">Belongs to the GerABKC lipoprotein family.</text>
</comment>
<dbReference type="InterPro" id="IPR038501">
    <property type="entry name" value="Spore_GerAC_C_sf"/>
</dbReference>
<comment type="caution">
    <text evidence="10">The sequence shown here is derived from an EMBL/GenBank/DDBJ whole genome shotgun (WGS) entry which is preliminary data.</text>
</comment>
<organism evidence="10 11">
    <name type="scientific">Defluviitalea raffinosedens</name>
    <dbReference type="NCBI Taxonomy" id="1450156"/>
    <lineage>
        <taxon>Bacteria</taxon>
        <taxon>Bacillati</taxon>
        <taxon>Bacillota</taxon>
        <taxon>Clostridia</taxon>
        <taxon>Lachnospirales</taxon>
        <taxon>Defluviitaleaceae</taxon>
        <taxon>Defluviitalea</taxon>
    </lineage>
</organism>
<evidence type="ECO:0000313" key="11">
    <source>
        <dbReference type="Proteomes" id="UP000483018"/>
    </source>
</evidence>
<keyword evidence="5" id="KW-0472">Membrane</keyword>
<evidence type="ECO:0000256" key="3">
    <source>
        <dbReference type="ARBA" id="ARBA00022544"/>
    </source>
</evidence>
<evidence type="ECO:0000313" key="10">
    <source>
        <dbReference type="EMBL" id="KAE9635007.1"/>
    </source>
</evidence>
<dbReference type="PANTHER" id="PTHR35789">
    <property type="entry name" value="SPORE GERMINATION PROTEIN B3"/>
    <property type="match status" value="1"/>
</dbReference>
<feature type="domain" description="Spore germination GerAC-like C-terminal" evidence="8">
    <location>
        <begin position="206"/>
        <end position="343"/>
    </location>
</feature>
<dbReference type="PROSITE" id="PS51257">
    <property type="entry name" value="PROKAR_LIPOPROTEIN"/>
    <property type="match status" value="1"/>
</dbReference>
<evidence type="ECO:0000256" key="1">
    <source>
        <dbReference type="ARBA" id="ARBA00004635"/>
    </source>
</evidence>
<keyword evidence="4" id="KW-0732">Signal</keyword>
<evidence type="ECO:0000256" key="4">
    <source>
        <dbReference type="ARBA" id="ARBA00022729"/>
    </source>
</evidence>
<keyword evidence="7" id="KW-0449">Lipoprotein</keyword>
<evidence type="ECO:0000256" key="7">
    <source>
        <dbReference type="ARBA" id="ARBA00023288"/>
    </source>
</evidence>
<evidence type="ECO:0000256" key="2">
    <source>
        <dbReference type="ARBA" id="ARBA00007886"/>
    </source>
</evidence>
<keyword evidence="11" id="KW-1185">Reference proteome</keyword>
<dbReference type="EMBL" id="WSLF01000004">
    <property type="protein sequence ID" value="KAE9635007.1"/>
    <property type="molecule type" value="Genomic_DNA"/>
</dbReference>
<dbReference type="InterPro" id="IPR046953">
    <property type="entry name" value="Spore_GerAC-like_C"/>
</dbReference>
<evidence type="ECO:0000256" key="5">
    <source>
        <dbReference type="ARBA" id="ARBA00023136"/>
    </source>
</evidence>
<keyword evidence="3" id="KW-0309">Germination</keyword>
<keyword evidence="6" id="KW-0564">Palmitate</keyword>
<dbReference type="GO" id="GO:0016020">
    <property type="term" value="C:membrane"/>
    <property type="evidence" value="ECO:0007669"/>
    <property type="project" value="UniProtKB-SubCell"/>
</dbReference>
<evidence type="ECO:0000259" key="9">
    <source>
        <dbReference type="Pfam" id="PF25198"/>
    </source>
</evidence>
<dbReference type="RefSeq" id="WP_158740093.1">
    <property type="nucleotide sequence ID" value="NZ_WSLF01000004.1"/>
</dbReference>
<evidence type="ECO:0000259" key="8">
    <source>
        <dbReference type="Pfam" id="PF05504"/>
    </source>
</evidence>
<accession>A0A7C8HI53</accession>
<dbReference type="NCBIfam" id="TIGR02887">
    <property type="entry name" value="spore_ger_x_C"/>
    <property type="match status" value="1"/>
</dbReference>
<dbReference type="Gene3D" id="3.30.300.210">
    <property type="entry name" value="Nutrient germinant receptor protein C, domain 3"/>
    <property type="match status" value="1"/>
</dbReference>
<dbReference type="Pfam" id="PF25198">
    <property type="entry name" value="Spore_GerAC_N"/>
    <property type="match status" value="1"/>
</dbReference>
<evidence type="ECO:0000256" key="6">
    <source>
        <dbReference type="ARBA" id="ARBA00023139"/>
    </source>
</evidence>
<name>A0A7C8HI53_9FIRM</name>
<dbReference type="GO" id="GO:0009847">
    <property type="term" value="P:spore germination"/>
    <property type="evidence" value="ECO:0007669"/>
    <property type="project" value="InterPro"/>
</dbReference>
<sequence>MKVRVILCFLICMILLSGCFNYKDIDKAIFSTAVIIDVNEDGNVVLYSEVFHTYRSKKNNTETGTRLIFSATGKTLFEAVRNQNKTASDKINYQQNKIIIFTKRAAEYGIDHFIDFLNRDQELLIRQYILLFEGDPKELIQLNIKQEEYLGLYLYELVRNDLISKFADIYQVYEYLNNRYIGNSVGVMGIVKIKEEALEDDISIEGAGILMKGKLIDKMEPEEEKIYNEMMGEGTTRVIILPHPTIQGKQITLEVLNSKLKSSVFYDYDHDEITLKKDFKLKISFAESEDAIDLDEPEIIKKIEKAAEEELKKRCTEFFKKYKEKRLDVFRIQEMVSRKYPDLEIENPIDITELKIVADAYIEGSSDVQDFESE</sequence>
<feature type="domain" description="Spore germination protein N-terminal" evidence="9">
    <location>
        <begin position="21"/>
        <end position="182"/>
    </location>
</feature>
<dbReference type="Proteomes" id="UP000483018">
    <property type="component" value="Unassembled WGS sequence"/>
</dbReference>
<proteinExistence type="inferred from homology"/>
<protein>
    <submittedName>
        <fullName evidence="10">Ger(X)C family spore germination protein</fullName>
    </submittedName>
</protein>
<dbReference type="AlphaFoldDB" id="A0A7C8HI53"/>
<gene>
    <name evidence="10" type="ORF">GND95_06765</name>
</gene>
<reference evidence="10 11" key="1">
    <citation type="submission" date="2019-12" db="EMBL/GenBank/DDBJ databases">
        <title>Defluviitalea raffinosedens, isolated from a biogas fermenter, genome sequencing and characterization.</title>
        <authorList>
            <person name="Rettenmaier R."/>
            <person name="Schneider M."/>
            <person name="Neuhaus K."/>
            <person name="Liebl W."/>
            <person name="Zverlov V."/>
        </authorList>
    </citation>
    <scope>NUCLEOTIDE SEQUENCE [LARGE SCALE GENOMIC DNA]</scope>
    <source>
        <strain evidence="10 11">249c-K6</strain>
    </source>
</reference>
<dbReference type="PANTHER" id="PTHR35789:SF1">
    <property type="entry name" value="SPORE GERMINATION PROTEIN B3"/>
    <property type="match status" value="1"/>
</dbReference>
<dbReference type="InterPro" id="IPR008844">
    <property type="entry name" value="Spore_GerAC-like"/>
</dbReference>
<dbReference type="InterPro" id="IPR057336">
    <property type="entry name" value="GerAC_N"/>
</dbReference>
<dbReference type="Pfam" id="PF05504">
    <property type="entry name" value="Spore_GerAC"/>
    <property type="match status" value="1"/>
</dbReference>
<dbReference type="OrthoDB" id="1880153at2"/>
<comment type="subcellular location">
    <subcellularLocation>
        <location evidence="1">Membrane</location>
        <topology evidence="1">Lipid-anchor</topology>
    </subcellularLocation>
</comment>